<dbReference type="Gene3D" id="3.20.20.70">
    <property type="entry name" value="Aldolase class I"/>
    <property type="match status" value="1"/>
</dbReference>
<gene>
    <name evidence="4" type="ORF">MNBD_NITROSPINAE04-2611</name>
</gene>
<dbReference type="NCBIfam" id="TIGR00559">
    <property type="entry name" value="pdxJ"/>
    <property type="match status" value="1"/>
</dbReference>
<evidence type="ECO:0000256" key="3">
    <source>
        <dbReference type="ARBA" id="ARBA00023096"/>
    </source>
</evidence>
<dbReference type="NCBIfam" id="NF003627">
    <property type="entry name" value="PRK05265.1-5"/>
    <property type="match status" value="1"/>
</dbReference>
<dbReference type="InterPro" id="IPR004569">
    <property type="entry name" value="PyrdxlP_synth_PdxJ"/>
</dbReference>
<evidence type="ECO:0000256" key="1">
    <source>
        <dbReference type="ARBA" id="ARBA00022490"/>
    </source>
</evidence>
<evidence type="ECO:0000313" key="4">
    <source>
        <dbReference type="EMBL" id="VAX16241.1"/>
    </source>
</evidence>
<keyword evidence="1" id="KW-0963">Cytoplasm</keyword>
<dbReference type="PANTHER" id="PTHR30456">
    <property type="entry name" value="PYRIDOXINE 5'-PHOSPHATE SYNTHASE"/>
    <property type="match status" value="1"/>
</dbReference>
<sequence>MAKLCVNVDHVATVRQARMIDMPDPLEAALLAEKARACGITIHLREDRRHIQDKDVYRIRKSISTKLNLEMAAAEEIIRIAHKVRPFQVTFVPERRKEITTEGGLDVTVRQRKLGKVIEGFKQKGVVVSLFIDPSPAQIRAAVDLGADAVELNTGQYSEVRTKRKQVSALQRIINAAELCESFSMTTHAGHGLNLSNVGPIAAIEYIEELNIGHSIVARAIMVGMRQAVLEMVKAIKKAGSR</sequence>
<proteinExistence type="inferred from homology"/>
<dbReference type="HAMAP" id="MF_00279">
    <property type="entry name" value="PdxJ"/>
    <property type="match status" value="1"/>
</dbReference>
<dbReference type="NCBIfam" id="NF003625">
    <property type="entry name" value="PRK05265.1-3"/>
    <property type="match status" value="1"/>
</dbReference>
<keyword evidence="2 4" id="KW-0808">Transferase</keyword>
<dbReference type="EC" id="2.6.99.2" evidence="4"/>
<reference evidence="4" key="1">
    <citation type="submission" date="2018-06" db="EMBL/GenBank/DDBJ databases">
        <authorList>
            <person name="Zhirakovskaya E."/>
        </authorList>
    </citation>
    <scope>NUCLEOTIDE SEQUENCE</scope>
</reference>
<dbReference type="AlphaFoldDB" id="A0A3B1BNX7"/>
<dbReference type="EMBL" id="UOGA01000059">
    <property type="protein sequence ID" value="VAX16241.1"/>
    <property type="molecule type" value="Genomic_DNA"/>
</dbReference>
<dbReference type="CDD" id="cd00003">
    <property type="entry name" value="PNPsynthase"/>
    <property type="match status" value="1"/>
</dbReference>
<dbReference type="Pfam" id="PF03740">
    <property type="entry name" value="PdxJ"/>
    <property type="match status" value="1"/>
</dbReference>
<accession>A0A3B1BNX7</accession>
<dbReference type="GO" id="GO:0005829">
    <property type="term" value="C:cytosol"/>
    <property type="evidence" value="ECO:0007669"/>
    <property type="project" value="TreeGrafter"/>
</dbReference>
<dbReference type="InterPro" id="IPR013785">
    <property type="entry name" value="Aldolase_TIM"/>
</dbReference>
<organism evidence="4">
    <name type="scientific">hydrothermal vent metagenome</name>
    <dbReference type="NCBI Taxonomy" id="652676"/>
    <lineage>
        <taxon>unclassified sequences</taxon>
        <taxon>metagenomes</taxon>
        <taxon>ecological metagenomes</taxon>
    </lineage>
</organism>
<dbReference type="InterPro" id="IPR036130">
    <property type="entry name" value="Pyridoxine-5'_phos_synth"/>
</dbReference>
<name>A0A3B1BNX7_9ZZZZ</name>
<dbReference type="PANTHER" id="PTHR30456:SF0">
    <property type="entry name" value="PYRIDOXINE 5'-PHOSPHATE SYNTHASE"/>
    <property type="match status" value="1"/>
</dbReference>
<dbReference type="GO" id="GO:0033856">
    <property type="term" value="F:pyridoxine 5'-phosphate synthase activity"/>
    <property type="evidence" value="ECO:0007669"/>
    <property type="project" value="UniProtKB-EC"/>
</dbReference>
<keyword evidence="3" id="KW-0664">Pyridoxine biosynthesis</keyword>
<dbReference type="GO" id="GO:0008615">
    <property type="term" value="P:pyridoxine biosynthetic process"/>
    <property type="evidence" value="ECO:0007669"/>
    <property type="project" value="UniProtKB-KW"/>
</dbReference>
<evidence type="ECO:0000256" key="2">
    <source>
        <dbReference type="ARBA" id="ARBA00022679"/>
    </source>
</evidence>
<dbReference type="SUPFAM" id="SSF63892">
    <property type="entry name" value="Pyridoxine 5'-phosphate synthase"/>
    <property type="match status" value="1"/>
</dbReference>
<protein>
    <submittedName>
        <fullName evidence="4">Pyridoxine 5'-phosphate synthase</fullName>
        <ecNumber evidence="4">2.6.99.2</ecNumber>
    </submittedName>
</protein>